<protein>
    <submittedName>
        <fullName evidence="1">Uncharacterized protein</fullName>
    </submittedName>
</protein>
<dbReference type="EMBL" id="OA612166">
    <property type="protein sequence ID" value="CAD7207645.1"/>
    <property type="molecule type" value="Genomic_DNA"/>
</dbReference>
<evidence type="ECO:0000313" key="1">
    <source>
        <dbReference type="EMBL" id="CAD7207645.1"/>
    </source>
</evidence>
<sequence>MIRSDQLCGARSQTTVLCVTHRNISFLEEIVYTKTVVAASVSAQKYNPELTWSQRTQDIRIAQLSDKLRHIRQVIYNCGSTRNKHTC</sequence>
<dbReference type="AlphaFoldDB" id="A0A7R8VZ44"/>
<reference evidence="1" key="1">
    <citation type="submission" date="2020-11" db="EMBL/GenBank/DDBJ databases">
        <authorList>
            <person name="Tran Van P."/>
        </authorList>
    </citation>
    <scope>NUCLEOTIDE SEQUENCE</scope>
</reference>
<organism evidence="1">
    <name type="scientific">Timema douglasi</name>
    <name type="common">Walking stick</name>
    <dbReference type="NCBI Taxonomy" id="61478"/>
    <lineage>
        <taxon>Eukaryota</taxon>
        <taxon>Metazoa</taxon>
        <taxon>Ecdysozoa</taxon>
        <taxon>Arthropoda</taxon>
        <taxon>Hexapoda</taxon>
        <taxon>Insecta</taxon>
        <taxon>Pterygota</taxon>
        <taxon>Neoptera</taxon>
        <taxon>Polyneoptera</taxon>
        <taxon>Phasmatodea</taxon>
        <taxon>Timematodea</taxon>
        <taxon>Timematoidea</taxon>
        <taxon>Timematidae</taxon>
        <taxon>Timema</taxon>
    </lineage>
</organism>
<proteinExistence type="predicted"/>
<name>A0A7R8VZ44_TIMDO</name>
<accession>A0A7R8VZ44</accession>
<gene>
    <name evidence="1" type="ORF">TDIB3V08_LOCUS13793</name>
</gene>